<dbReference type="STRING" id="3068.D8UCN7"/>
<sequence length="529" mass="55707">MSWPYRTTRTACIAHLSVRQVGHLGRLELSAVTLARSMFHITGLSLVVGMGSAVETFCGQAFGAAHYPLLGLVLQRAALICLLTCALPLALWVRADWVMITVMRQHTEVVPLAAGYVRMLWPALCCWAVSGCIKNYLSSQGVVAPLTMVSCIYTASTALLNHVFMFQFGLGMLGAAVAYNLSLLVVAMVWLHVFRQAPECRTWGGFRKQAFQGWGEYMRIALPSAAAICLDWWVYEAAVIIAGALPDAKVQLGAMGLAFDTHALLFMLVAGFSSAAATRVSNELGAGRGRHARFAAVVALALGLCAPLGVSGGLLSGARRWVELFTQDVNITNLVVSLMPVLTVSNLADSLVAVGGGVLRGSGRQELAFKVNLAAYWFLGLPLAAYLALRQHKGAMGLWLAMGLASGLQAFILLGSILRFDWSEEARKALRRVAASEAGLLAATAATAAAAGAAPAGPEDVAAAAAAAAEHGDSAGAASVQRRRGSLGLPMDADVEVPPPPPPPHVVLHAGLGSRHGVHDPLLTEEHTI</sequence>
<dbReference type="InParanoid" id="D8UCN7"/>
<name>D8UCN7_VOLCA</name>
<dbReference type="InterPro" id="IPR002528">
    <property type="entry name" value="MATE_fam"/>
</dbReference>
<gene>
    <name evidence="7" type="ORF">VOLCADRAFT_66930</name>
</gene>
<keyword evidence="4 6" id="KW-1133">Transmembrane helix</keyword>
<evidence type="ECO:0000313" key="8">
    <source>
        <dbReference type="Proteomes" id="UP000001058"/>
    </source>
</evidence>
<feature type="transmembrane region" description="Helical" evidence="6">
    <location>
        <begin position="395"/>
        <end position="418"/>
    </location>
</feature>
<dbReference type="NCBIfam" id="TIGR00797">
    <property type="entry name" value="matE"/>
    <property type="match status" value="1"/>
</dbReference>
<reference evidence="7 8" key="1">
    <citation type="journal article" date="2010" name="Science">
        <title>Genomic analysis of organismal complexity in the multicellular green alga Volvox carteri.</title>
        <authorList>
            <person name="Prochnik S.E."/>
            <person name="Umen J."/>
            <person name="Nedelcu A.M."/>
            <person name="Hallmann A."/>
            <person name="Miller S.M."/>
            <person name="Nishii I."/>
            <person name="Ferris P."/>
            <person name="Kuo A."/>
            <person name="Mitros T."/>
            <person name="Fritz-Laylin L.K."/>
            <person name="Hellsten U."/>
            <person name="Chapman J."/>
            <person name="Simakov O."/>
            <person name="Rensing S.A."/>
            <person name="Terry A."/>
            <person name="Pangilinan J."/>
            <person name="Kapitonov V."/>
            <person name="Jurka J."/>
            <person name="Salamov A."/>
            <person name="Shapiro H."/>
            <person name="Schmutz J."/>
            <person name="Grimwood J."/>
            <person name="Lindquist E."/>
            <person name="Lucas S."/>
            <person name="Grigoriev I.V."/>
            <person name="Schmitt R."/>
            <person name="Kirk D."/>
            <person name="Rokhsar D.S."/>
        </authorList>
    </citation>
    <scope>NUCLEOTIDE SEQUENCE [LARGE SCALE GENOMIC DNA]</scope>
    <source>
        <strain evidence="8">f. Nagariensis / Eve</strain>
    </source>
</reference>
<evidence type="ECO:0000256" key="4">
    <source>
        <dbReference type="ARBA" id="ARBA00022989"/>
    </source>
</evidence>
<dbReference type="eggNOG" id="KOG1347">
    <property type="taxonomic scope" value="Eukaryota"/>
</dbReference>
<dbReference type="Pfam" id="PF01554">
    <property type="entry name" value="MatE"/>
    <property type="match status" value="2"/>
</dbReference>
<evidence type="ECO:0000256" key="3">
    <source>
        <dbReference type="ARBA" id="ARBA00022692"/>
    </source>
</evidence>
<accession>D8UCN7</accession>
<feature type="transmembrane region" description="Helical" evidence="6">
    <location>
        <begin position="170"/>
        <end position="191"/>
    </location>
</feature>
<feature type="transmembrane region" description="Helical" evidence="6">
    <location>
        <begin position="220"/>
        <end position="243"/>
    </location>
</feature>
<proteinExistence type="inferred from homology"/>
<comment type="similarity">
    <text evidence="2 6">Belongs to the multi antimicrobial extrusion (MATE) (TC 2.A.66.1) family.</text>
</comment>
<dbReference type="EMBL" id="GL378381">
    <property type="protein sequence ID" value="EFJ42525.1"/>
    <property type="molecule type" value="Genomic_DNA"/>
</dbReference>
<dbReference type="Proteomes" id="UP000001058">
    <property type="component" value="Unassembled WGS sequence"/>
</dbReference>
<dbReference type="GeneID" id="9619466"/>
<feature type="transmembrane region" description="Helical" evidence="6">
    <location>
        <begin position="294"/>
        <end position="315"/>
    </location>
</feature>
<dbReference type="CDD" id="cd13132">
    <property type="entry name" value="MATE_eukaryotic"/>
    <property type="match status" value="1"/>
</dbReference>
<dbReference type="GO" id="GO:0016020">
    <property type="term" value="C:membrane"/>
    <property type="evidence" value="ECO:0007669"/>
    <property type="project" value="UniProtKB-SubCell"/>
</dbReference>
<dbReference type="GO" id="GO:1990961">
    <property type="term" value="P:xenobiotic detoxification by transmembrane export across the plasma membrane"/>
    <property type="evidence" value="ECO:0007669"/>
    <property type="project" value="InterPro"/>
</dbReference>
<feature type="transmembrane region" description="Helical" evidence="6">
    <location>
        <begin position="69"/>
        <end position="93"/>
    </location>
</feature>
<keyword evidence="3 6" id="KW-0812">Transmembrane</keyword>
<protein>
    <recommendedName>
        <fullName evidence="6">Protein DETOXIFICATION</fullName>
    </recommendedName>
    <alternativeName>
        <fullName evidence="6">Multidrug and toxic compound extrusion protein</fullName>
    </alternativeName>
</protein>
<dbReference type="GO" id="GO:0015297">
    <property type="term" value="F:antiporter activity"/>
    <property type="evidence" value="ECO:0007669"/>
    <property type="project" value="InterPro"/>
</dbReference>
<evidence type="ECO:0000256" key="1">
    <source>
        <dbReference type="ARBA" id="ARBA00004141"/>
    </source>
</evidence>
<feature type="transmembrane region" description="Helical" evidence="6">
    <location>
        <begin position="335"/>
        <end position="359"/>
    </location>
</feature>
<evidence type="ECO:0000256" key="2">
    <source>
        <dbReference type="ARBA" id="ARBA00010199"/>
    </source>
</evidence>
<organism evidence="8">
    <name type="scientific">Volvox carteri f. nagariensis</name>
    <dbReference type="NCBI Taxonomy" id="3068"/>
    <lineage>
        <taxon>Eukaryota</taxon>
        <taxon>Viridiplantae</taxon>
        <taxon>Chlorophyta</taxon>
        <taxon>core chlorophytes</taxon>
        <taxon>Chlorophyceae</taxon>
        <taxon>CS clade</taxon>
        <taxon>Chlamydomonadales</taxon>
        <taxon>Volvocaceae</taxon>
        <taxon>Volvox</taxon>
    </lineage>
</organism>
<feature type="transmembrane region" description="Helical" evidence="6">
    <location>
        <begin position="142"/>
        <end position="164"/>
    </location>
</feature>
<evidence type="ECO:0000313" key="7">
    <source>
        <dbReference type="EMBL" id="EFJ42525.1"/>
    </source>
</evidence>
<keyword evidence="8" id="KW-1185">Reference proteome</keyword>
<feature type="transmembrane region" description="Helical" evidence="6">
    <location>
        <begin position="37"/>
        <end position="57"/>
    </location>
</feature>
<feature type="transmembrane region" description="Helical" evidence="6">
    <location>
        <begin position="371"/>
        <end position="389"/>
    </location>
</feature>
<dbReference type="InterPro" id="IPR045069">
    <property type="entry name" value="MATE_euk"/>
</dbReference>
<dbReference type="GO" id="GO:0042910">
    <property type="term" value="F:xenobiotic transmembrane transporter activity"/>
    <property type="evidence" value="ECO:0007669"/>
    <property type="project" value="InterPro"/>
</dbReference>
<dbReference type="OrthoDB" id="2126698at2759"/>
<evidence type="ECO:0000256" key="6">
    <source>
        <dbReference type="RuleBase" id="RU004914"/>
    </source>
</evidence>
<dbReference type="AlphaFoldDB" id="D8UCN7"/>
<feature type="transmembrane region" description="Helical" evidence="6">
    <location>
        <begin position="263"/>
        <end position="282"/>
    </location>
</feature>
<dbReference type="KEGG" id="vcn:VOLCADRAFT_66930"/>
<comment type="subcellular location">
    <subcellularLocation>
        <location evidence="1">Membrane</location>
        <topology evidence="1">Multi-pass membrane protein</topology>
    </subcellularLocation>
</comment>
<keyword evidence="5 6" id="KW-0472">Membrane</keyword>
<dbReference type="RefSeq" id="XP_002956381.1">
    <property type="nucleotide sequence ID" value="XM_002956335.1"/>
</dbReference>
<evidence type="ECO:0000256" key="5">
    <source>
        <dbReference type="ARBA" id="ARBA00023136"/>
    </source>
</evidence>
<dbReference type="PANTHER" id="PTHR11206">
    <property type="entry name" value="MULTIDRUG RESISTANCE PROTEIN"/>
    <property type="match status" value="1"/>
</dbReference>